<evidence type="ECO:0000256" key="2">
    <source>
        <dbReference type="ARBA" id="ARBA00093789"/>
    </source>
</evidence>
<feature type="region of interest" description="Disordered" evidence="3">
    <location>
        <begin position="313"/>
        <end position="337"/>
    </location>
</feature>
<dbReference type="AlphaFoldDB" id="A0A388T7V5"/>
<dbReference type="EMBL" id="BGZL01000039">
    <property type="protein sequence ID" value="GBQ04394.1"/>
    <property type="molecule type" value="Genomic_DNA"/>
</dbReference>
<comment type="caution">
    <text evidence="5">The sequence shown here is derived from an EMBL/GenBank/DDBJ whole genome shotgun (WGS) entry which is preliminary data.</text>
</comment>
<dbReference type="GO" id="GO:0051607">
    <property type="term" value="P:defense response to virus"/>
    <property type="evidence" value="ECO:0007669"/>
    <property type="project" value="UniProtKB-KW"/>
</dbReference>
<keyword evidence="1" id="KW-0051">Antiviral defense</keyword>
<evidence type="ECO:0000256" key="1">
    <source>
        <dbReference type="ARBA" id="ARBA00023118"/>
    </source>
</evidence>
<evidence type="ECO:0000313" key="6">
    <source>
        <dbReference type="Proteomes" id="UP000265354"/>
    </source>
</evidence>
<organism evidence="5 6">
    <name type="scientific">Streptomyces spongiicola</name>
    <dbReference type="NCBI Taxonomy" id="1690221"/>
    <lineage>
        <taxon>Bacteria</taxon>
        <taxon>Bacillati</taxon>
        <taxon>Actinomycetota</taxon>
        <taxon>Actinomycetes</taxon>
        <taxon>Kitasatosporales</taxon>
        <taxon>Streptomycetaceae</taxon>
        <taxon>Streptomyces</taxon>
    </lineage>
</organism>
<feature type="region of interest" description="Disordered" evidence="3">
    <location>
        <begin position="391"/>
        <end position="415"/>
    </location>
</feature>
<feature type="compositionally biased region" description="Low complexity" evidence="3">
    <location>
        <begin position="405"/>
        <end position="415"/>
    </location>
</feature>
<dbReference type="InterPro" id="IPR052216">
    <property type="entry name" value="CRISPR_Csm3_endoribonuclease"/>
</dbReference>
<gene>
    <name evidence="5" type="ORF">SSP531S_58900</name>
</gene>
<dbReference type="CDD" id="cd09726">
    <property type="entry name" value="RAMP_I_III"/>
    <property type="match status" value="1"/>
</dbReference>
<proteinExistence type="predicted"/>
<dbReference type="InterPro" id="IPR005537">
    <property type="entry name" value="RAMP_III_fam"/>
</dbReference>
<comment type="subunit">
    <text evidence="2">Part of the Csm effector complex that includes Cas10, Csm2, Csm3, Csm4 and Csm5.</text>
</comment>
<feature type="domain" description="CRISPR type III-associated protein" evidence="4">
    <location>
        <begin position="283"/>
        <end position="508"/>
    </location>
</feature>
<protein>
    <recommendedName>
        <fullName evidence="4">CRISPR type III-associated protein domain-containing protein</fullName>
    </recommendedName>
</protein>
<evidence type="ECO:0000256" key="3">
    <source>
        <dbReference type="SAM" id="MobiDB-lite"/>
    </source>
</evidence>
<evidence type="ECO:0000313" key="5">
    <source>
        <dbReference type="EMBL" id="GBQ04394.1"/>
    </source>
</evidence>
<dbReference type="PANTHER" id="PTHR35579:SF6">
    <property type="entry name" value="DUF324 DOMAIN-CONTAINING PROTEIN"/>
    <property type="match status" value="1"/>
</dbReference>
<reference evidence="5 6" key="1">
    <citation type="submission" date="2018-07" db="EMBL/GenBank/DDBJ databases">
        <title>Whole Genome Shotgun Sequence of Streptomyces spongiicola strain 531S.</title>
        <authorList>
            <person name="Dohra H."/>
            <person name="Kodani S."/>
        </authorList>
    </citation>
    <scope>NUCLEOTIDE SEQUENCE [LARGE SCALE GENOMIC DNA]</scope>
    <source>
        <strain evidence="5 6">531S</strain>
    </source>
</reference>
<name>A0A388T7V5_9ACTN</name>
<feature type="domain" description="CRISPR type III-associated protein" evidence="4">
    <location>
        <begin position="19"/>
        <end position="201"/>
    </location>
</feature>
<evidence type="ECO:0000259" key="4">
    <source>
        <dbReference type="Pfam" id="PF03787"/>
    </source>
</evidence>
<dbReference type="RefSeq" id="WP_116429189.1">
    <property type="nucleotide sequence ID" value="NZ_BGZL01000039.1"/>
</dbReference>
<dbReference type="PANTHER" id="PTHR35579">
    <property type="entry name" value="CRISPR SYSTEM CMS ENDORIBONUCLEASE CSM3"/>
    <property type="match status" value="1"/>
</dbReference>
<sequence length="558" mass="58603">MAEQKGTAAGLRLRVAGWLRTLSPLHVGGAGQDPNAPLAVAVDGQHRLYVPGSSLAGALRSLMHAGPAAGDGPRDEAANLRWGWAQDGGQDGTVSRITVRDALVCDGSDLDGDGLPQTPLDPARLELRTSVGIDRRHGTAAQGFLFTRTVIPQGAWLRLELGLDTTADTVGQDRDYLARLLHLLAGAQLRLGGAVTRGLGRTRLAAEDTFVGEERLDSPQGLFAVLRGDDTGRPAAQWLQDRPAGPAAAGRQLTVRIDWRPAAPVMVRSGTDGLTVDTLPLATALGEGTLTLVLPGTALKGALRSRAEHIERTARGTDAPAPDPATPDTPAPDGDVGRSAAFRAQLDQLPAVRALFGSAPRHRGDSGRGRAAVTVEGCHAKTAIPADLWDQAHQPGADRPPPAPGAQGPAGAAASPLERLREHGLERADHVAVDRWTGGAADGLLYSVLEPHGLRWQPITLTLDLNRLTTTAGCTDRAEAAFALLLLVLRDLKAGRLPLGGATHRGMGDLHVEQILLTLPADEPGHRGGPVELDTFLHGERTPQLTRAWCAYLDGTPV</sequence>
<feature type="compositionally biased region" description="Pro residues" evidence="3">
    <location>
        <begin position="321"/>
        <end position="330"/>
    </location>
</feature>
<dbReference type="Pfam" id="PF03787">
    <property type="entry name" value="RAMPs"/>
    <property type="match status" value="2"/>
</dbReference>
<dbReference type="Proteomes" id="UP000265354">
    <property type="component" value="Unassembled WGS sequence"/>
</dbReference>
<accession>A0A388T7V5</accession>